<evidence type="ECO:0000313" key="9">
    <source>
        <dbReference type="Proteomes" id="UP000182057"/>
    </source>
</evidence>
<reference evidence="7 10" key="2">
    <citation type="submission" date="2017-09" db="EMBL/GenBank/DDBJ databases">
        <title>Phase variable restriction modification systems are present in the genome sequences of periodontal pathogens Prevotella intermedia, Tannerella forsythia and Porphyromonas gingivalis.</title>
        <authorList>
            <person name="Haigh R.D."/>
            <person name="Crawford L."/>
            <person name="Ralph J."/>
            <person name="Wanford J."/>
            <person name="Vartoukian S.R."/>
            <person name="Hijazib K."/>
            <person name="Wade W."/>
            <person name="Oggioni M.R."/>
        </authorList>
    </citation>
    <scope>NUCLEOTIDE SEQUENCE [LARGE SCALE GENOMIC DNA]</scope>
    <source>
        <strain evidence="7 10">WW11663</strain>
    </source>
</reference>
<dbReference type="PANTHER" id="PTHR11069">
    <property type="entry name" value="GLUCOSYLCERAMIDASE"/>
    <property type="match status" value="1"/>
</dbReference>
<dbReference type="PROSITE" id="PS51257">
    <property type="entry name" value="PROKAR_LIPOPROTEIN"/>
    <property type="match status" value="1"/>
</dbReference>
<accession>A0A1D3UVP5</accession>
<feature type="domain" description="Glycosyl hydrolase family 30 TIM-barrel" evidence="5">
    <location>
        <begin position="73"/>
        <end position="412"/>
    </location>
</feature>
<dbReference type="GO" id="GO:0016020">
    <property type="term" value="C:membrane"/>
    <property type="evidence" value="ECO:0007669"/>
    <property type="project" value="GOC"/>
</dbReference>
<dbReference type="AlphaFoldDB" id="A0A1D3UVP5"/>
<dbReference type="Gene3D" id="3.20.20.80">
    <property type="entry name" value="Glycosidases"/>
    <property type="match status" value="1"/>
</dbReference>
<dbReference type="PANTHER" id="PTHR11069:SF23">
    <property type="entry name" value="LYSOSOMAL ACID GLUCOSYLCERAMIDASE"/>
    <property type="match status" value="1"/>
</dbReference>
<dbReference type="InterPro" id="IPR001139">
    <property type="entry name" value="Glyco_hydro_30"/>
</dbReference>
<comment type="similarity">
    <text evidence="1 4">Belongs to the glycosyl hydrolase 30 family.</text>
</comment>
<dbReference type="Proteomes" id="UP000182057">
    <property type="component" value="Unassembled WGS sequence"/>
</dbReference>
<evidence type="ECO:0000313" key="7">
    <source>
        <dbReference type="EMBL" id="PDP43253.1"/>
    </source>
</evidence>
<feature type="domain" description="Glycosyl hydrolase family 30 beta sandwich" evidence="6">
    <location>
        <begin position="419"/>
        <end position="480"/>
    </location>
</feature>
<keyword evidence="4" id="KW-0326">Glycosidase</keyword>
<sequence>MKKMYQWIYGVFLAGIGMGGCEFQSVETVDLFTTTSDRTKEFAYEIISFHEEGLKDTDLLITLDTAVRYQTMDGFGAAITGSTAYNLMRMTPENRSAFLYETFSPDRMGFSYVRISIGCSDFSLSEYTCCDKKGIEHFSLTAEETIYVIPVLKEILRINPSLKVMGSPWTCPTWMKISDLKTKLSFRSWTGGHLSPLYYGDYATYFVKWIQAFEKEGIPIYAITPQNEPLNRGNSASLYMGWREQLAFIKTALGPKFKTAGLKTKIYAFDHNFDYDRMEDQQDYPLHLYADTEASTYIAGAAYHHYSGDKSELNRIHAAYPNKELMFTEASIGAWNDGRNFRMRLLEDMCEIGLGTVNNHCKGVIVWNLMLDSRQGPNREGGCQNCYGTVDIDTTDYKTITRNSHYFVIAHLASVVKPGAVRVGIEGKLPEGVTGSAFLNPNGSYAFVVMNKSSTPCTFFMGESERLIQCHLPGRSIVSYRWNDKP</sequence>
<evidence type="ECO:0000256" key="2">
    <source>
        <dbReference type="ARBA" id="ARBA00022729"/>
    </source>
</evidence>
<evidence type="ECO:0000256" key="4">
    <source>
        <dbReference type="RuleBase" id="RU361188"/>
    </source>
</evidence>
<keyword evidence="2" id="KW-0732">Signal</keyword>
<keyword evidence="3 4" id="KW-0378">Hydrolase</keyword>
<evidence type="ECO:0000313" key="10">
    <source>
        <dbReference type="Proteomes" id="UP000219259"/>
    </source>
</evidence>
<dbReference type="EMBL" id="FMMM01000078">
    <property type="protein sequence ID" value="SCQ24324.1"/>
    <property type="molecule type" value="Genomic_DNA"/>
</dbReference>
<dbReference type="Pfam" id="PF02055">
    <property type="entry name" value="Glyco_hydro_30"/>
    <property type="match status" value="1"/>
</dbReference>
<dbReference type="Pfam" id="PF17189">
    <property type="entry name" value="Glyco_hydro_30C"/>
    <property type="match status" value="1"/>
</dbReference>
<dbReference type="EMBL" id="NSLJ01000024">
    <property type="protein sequence ID" value="PDP43253.1"/>
    <property type="molecule type" value="Genomic_DNA"/>
</dbReference>
<protein>
    <submittedName>
        <fullName evidence="7">Glucosylceramidase</fullName>
    </submittedName>
    <submittedName>
        <fullName evidence="8">O-Glycosyl hydrolase family 30</fullName>
    </submittedName>
</protein>
<dbReference type="InterPro" id="IPR017853">
    <property type="entry name" value="GH"/>
</dbReference>
<reference evidence="8 9" key="1">
    <citation type="submission" date="2016-09" db="EMBL/GenBank/DDBJ databases">
        <authorList>
            <person name="Capua I."/>
            <person name="De Benedictis P."/>
            <person name="Joannis T."/>
            <person name="Lombin L.H."/>
            <person name="Cattoli G."/>
        </authorList>
    </citation>
    <scope>NUCLEOTIDE SEQUENCE [LARGE SCALE GENOMIC DNA]</scope>
    <source>
        <strain evidence="8 9">UB20</strain>
    </source>
</reference>
<evidence type="ECO:0000256" key="3">
    <source>
        <dbReference type="ARBA" id="ARBA00022801"/>
    </source>
</evidence>
<dbReference type="GO" id="GO:0006680">
    <property type="term" value="P:glucosylceramide catabolic process"/>
    <property type="evidence" value="ECO:0007669"/>
    <property type="project" value="TreeGrafter"/>
</dbReference>
<dbReference type="Proteomes" id="UP000219259">
    <property type="component" value="Unassembled WGS sequence"/>
</dbReference>
<gene>
    <name evidence="7" type="ORF">CLI86_09465</name>
    <name evidence="8" type="ORF">TFUB20_02439</name>
</gene>
<evidence type="ECO:0000256" key="1">
    <source>
        <dbReference type="ARBA" id="ARBA00005382"/>
    </source>
</evidence>
<evidence type="ECO:0000313" key="8">
    <source>
        <dbReference type="EMBL" id="SCQ24324.1"/>
    </source>
</evidence>
<name>A0A1D3UVP5_TANFO</name>
<dbReference type="PRINTS" id="PR00843">
    <property type="entry name" value="GLHYDRLASE30"/>
</dbReference>
<proteinExistence type="inferred from homology"/>
<dbReference type="OrthoDB" id="9806701at2"/>
<dbReference type="InterPro" id="IPR033452">
    <property type="entry name" value="GH30_C"/>
</dbReference>
<evidence type="ECO:0000259" key="5">
    <source>
        <dbReference type="Pfam" id="PF02055"/>
    </source>
</evidence>
<organism evidence="8 9">
    <name type="scientific">Tannerella forsythia</name>
    <name type="common">Bacteroides forsythus</name>
    <dbReference type="NCBI Taxonomy" id="28112"/>
    <lineage>
        <taxon>Bacteria</taxon>
        <taxon>Pseudomonadati</taxon>
        <taxon>Bacteroidota</taxon>
        <taxon>Bacteroidia</taxon>
        <taxon>Bacteroidales</taxon>
        <taxon>Tannerellaceae</taxon>
        <taxon>Tannerella</taxon>
    </lineage>
</organism>
<dbReference type="Gene3D" id="2.60.40.1180">
    <property type="entry name" value="Golgi alpha-mannosidase II"/>
    <property type="match status" value="1"/>
</dbReference>
<evidence type="ECO:0000259" key="6">
    <source>
        <dbReference type="Pfam" id="PF17189"/>
    </source>
</evidence>
<dbReference type="SUPFAM" id="SSF51445">
    <property type="entry name" value="(Trans)glycosidases"/>
    <property type="match status" value="1"/>
</dbReference>
<dbReference type="GO" id="GO:0004348">
    <property type="term" value="F:glucosylceramidase activity"/>
    <property type="evidence" value="ECO:0007669"/>
    <property type="project" value="InterPro"/>
</dbReference>
<dbReference type="InterPro" id="IPR033453">
    <property type="entry name" value="Glyco_hydro_30_TIM-barrel"/>
</dbReference>
<dbReference type="InterPro" id="IPR013780">
    <property type="entry name" value="Glyco_hydro_b"/>
</dbReference>